<protein>
    <submittedName>
        <fullName evidence="2">Uncharacterized protein</fullName>
    </submittedName>
</protein>
<keyword evidence="1" id="KW-0472">Membrane</keyword>
<dbReference type="AlphaFoldDB" id="A0A936ZK12"/>
<reference evidence="2" key="1">
    <citation type="submission" date="2021-01" db="EMBL/GenBank/DDBJ databases">
        <title>Ramlibacter sp. strain AW1 16S ribosomal RNA gene Genome sequencing and assembly.</title>
        <authorList>
            <person name="Kang M."/>
        </authorList>
    </citation>
    <scope>NUCLEOTIDE SEQUENCE</scope>
    <source>
        <strain evidence="2">AW1</strain>
    </source>
</reference>
<evidence type="ECO:0000313" key="2">
    <source>
        <dbReference type="EMBL" id="MBL0422322.1"/>
    </source>
</evidence>
<keyword evidence="3" id="KW-1185">Reference proteome</keyword>
<comment type="caution">
    <text evidence="2">The sequence shown here is derived from an EMBL/GenBank/DDBJ whole genome shotgun (WGS) entry which is preliminary data.</text>
</comment>
<proteinExistence type="predicted"/>
<sequence>MIGGPTMFAAWMIGFLLLMAVLVWTAVVIGLPQPYIGLAVLVVVALGVIALVVAYRRQRLKRGAGG</sequence>
<keyword evidence="1" id="KW-0812">Transmembrane</keyword>
<dbReference type="RefSeq" id="WP_201685385.1">
    <property type="nucleotide sequence ID" value="NZ_JAEQNA010000007.1"/>
</dbReference>
<feature type="transmembrane region" description="Helical" evidence="1">
    <location>
        <begin position="7"/>
        <end position="29"/>
    </location>
</feature>
<dbReference type="EMBL" id="JAEQNA010000007">
    <property type="protein sequence ID" value="MBL0422322.1"/>
    <property type="molecule type" value="Genomic_DNA"/>
</dbReference>
<gene>
    <name evidence="2" type="ORF">JI739_18385</name>
</gene>
<evidence type="ECO:0000313" key="3">
    <source>
        <dbReference type="Proteomes" id="UP000613011"/>
    </source>
</evidence>
<feature type="transmembrane region" description="Helical" evidence="1">
    <location>
        <begin position="35"/>
        <end position="55"/>
    </location>
</feature>
<dbReference type="Proteomes" id="UP000613011">
    <property type="component" value="Unassembled WGS sequence"/>
</dbReference>
<organism evidence="2 3">
    <name type="scientific">Ramlibacter aurantiacus</name>
    <dbReference type="NCBI Taxonomy" id="2801330"/>
    <lineage>
        <taxon>Bacteria</taxon>
        <taxon>Pseudomonadati</taxon>
        <taxon>Pseudomonadota</taxon>
        <taxon>Betaproteobacteria</taxon>
        <taxon>Burkholderiales</taxon>
        <taxon>Comamonadaceae</taxon>
        <taxon>Ramlibacter</taxon>
    </lineage>
</organism>
<evidence type="ECO:0000256" key="1">
    <source>
        <dbReference type="SAM" id="Phobius"/>
    </source>
</evidence>
<accession>A0A936ZK12</accession>
<name>A0A936ZK12_9BURK</name>
<keyword evidence="1" id="KW-1133">Transmembrane helix</keyword>